<evidence type="ECO:0000256" key="1">
    <source>
        <dbReference type="ARBA" id="ARBA00009986"/>
    </source>
</evidence>
<gene>
    <name evidence="4" type="ORF">ENV60_00290</name>
</gene>
<dbReference type="PANTHER" id="PTHR42991:SF1">
    <property type="entry name" value="ALDEHYDE DEHYDROGENASE"/>
    <property type="match status" value="1"/>
</dbReference>
<dbReference type="SUPFAM" id="SSF53720">
    <property type="entry name" value="ALDH-like"/>
    <property type="match status" value="1"/>
</dbReference>
<dbReference type="Gene3D" id="3.40.605.10">
    <property type="entry name" value="Aldehyde Dehydrogenase, Chain A, domain 1"/>
    <property type="match status" value="1"/>
</dbReference>
<sequence length="469" mass="51355">MFIRGKRVIRDKRVGVVNPYNNQLIEEVGLSDERDVREAIEIAQQGFKILKEMPAGERAGILERTAQIMFQKREKFARTICLEVGKTINEARLEVDRAINTMKLSSIAGQKLTGETVRFDLAGPAKKMGFYIRVPLGIVLAISPFNFPLNLSCHKIGPAIAAGNSVIHKPATKTPLSGIMLAQALIEAGLPEEGISVLVGPGSTTGMMLVKAPEIRKISFTGSLEVGETIMANCGMKRVTMELGSNSAVIIFKDAPLGLVAKKIRKGGYTLAGQVCISVQRVYVEETIADEFLRELSLEVGQIRYGDPILEETEMGPMIDESAIKKAETFIEDAKRHRGILILGGSSKGTIFLPTIIFDVDEKSMVIQEEAFAPIVAVNKFKTLPEVVEKVNNTKYGLQTGIFTRDLNLALKCAREIESGGVLINEIPTFRVDNMPYGGTKGSGIGREGPEFAIREMTEEKLIIFDELP</sequence>
<dbReference type="InterPro" id="IPR015590">
    <property type="entry name" value="Aldehyde_DH_dom"/>
</dbReference>
<dbReference type="InterPro" id="IPR051020">
    <property type="entry name" value="ALDH-related_metabolic_enz"/>
</dbReference>
<reference evidence="4" key="1">
    <citation type="journal article" date="2020" name="mSystems">
        <title>Genome- and Community-Level Interaction Insights into Carbon Utilization and Element Cycling Functions of Hydrothermarchaeota in Hydrothermal Sediment.</title>
        <authorList>
            <person name="Zhou Z."/>
            <person name="Liu Y."/>
            <person name="Xu W."/>
            <person name="Pan J."/>
            <person name="Luo Z.H."/>
            <person name="Li M."/>
        </authorList>
    </citation>
    <scope>NUCLEOTIDE SEQUENCE [LARGE SCALE GENOMIC DNA]</scope>
    <source>
        <strain evidence="4">SpSt-774</strain>
    </source>
</reference>
<dbReference type="InterPro" id="IPR016161">
    <property type="entry name" value="Ald_DH/histidinol_DH"/>
</dbReference>
<dbReference type="AlphaFoldDB" id="A0A7C4TFH8"/>
<organism evidence="4">
    <name type="scientific">candidate division WOR-3 bacterium</name>
    <dbReference type="NCBI Taxonomy" id="2052148"/>
    <lineage>
        <taxon>Bacteria</taxon>
        <taxon>Bacteria division WOR-3</taxon>
    </lineage>
</organism>
<comment type="similarity">
    <text evidence="1">Belongs to the aldehyde dehydrogenase family.</text>
</comment>
<comment type="caution">
    <text evidence="4">The sequence shown here is derived from an EMBL/GenBank/DDBJ whole genome shotgun (WGS) entry which is preliminary data.</text>
</comment>
<dbReference type="FunFam" id="3.40.605.10:FF:000007">
    <property type="entry name" value="NAD/NADP-dependent betaine aldehyde dehydrogenase"/>
    <property type="match status" value="1"/>
</dbReference>
<dbReference type="InterPro" id="IPR016163">
    <property type="entry name" value="Ald_DH_C"/>
</dbReference>
<dbReference type="Pfam" id="PF00171">
    <property type="entry name" value="Aldedh"/>
    <property type="match status" value="1"/>
</dbReference>
<name>A0A7C4TFH8_UNCW3</name>
<proteinExistence type="inferred from homology"/>
<protein>
    <submittedName>
        <fullName evidence="4">Aldehyde dehydrogenase family protein</fullName>
    </submittedName>
</protein>
<dbReference type="PANTHER" id="PTHR42991">
    <property type="entry name" value="ALDEHYDE DEHYDROGENASE"/>
    <property type="match status" value="1"/>
</dbReference>
<dbReference type="InterPro" id="IPR016162">
    <property type="entry name" value="Ald_DH_N"/>
</dbReference>
<evidence type="ECO:0000256" key="2">
    <source>
        <dbReference type="ARBA" id="ARBA00023002"/>
    </source>
</evidence>
<dbReference type="GO" id="GO:0008911">
    <property type="term" value="F:lactaldehyde dehydrogenase (NAD+) activity"/>
    <property type="evidence" value="ECO:0007669"/>
    <property type="project" value="TreeGrafter"/>
</dbReference>
<evidence type="ECO:0000259" key="3">
    <source>
        <dbReference type="Pfam" id="PF00171"/>
    </source>
</evidence>
<accession>A0A7C4TFH8</accession>
<evidence type="ECO:0000313" key="4">
    <source>
        <dbReference type="EMBL" id="HGV96725.1"/>
    </source>
</evidence>
<feature type="domain" description="Aldehyde dehydrogenase" evidence="3">
    <location>
        <begin position="12"/>
        <end position="462"/>
    </location>
</feature>
<dbReference type="Gene3D" id="3.40.309.10">
    <property type="entry name" value="Aldehyde Dehydrogenase, Chain A, domain 2"/>
    <property type="match status" value="1"/>
</dbReference>
<keyword evidence="2" id="KW-0560">Oxidoreductase</keyword>
<dbReference type="EMBL" id="DTGZ01000006">
    <property type="protein sequence ID" value="HGV96725.1"/>
    <property type="molecule type" value="Genomic_DNA"/>
</dbReference>